<accession>A0AAD7NPJ6</accession>
<keyword evidence="2" id="KW-1133">Transmembrane helix</keyword>
<evidence type="ECO:0000313" key="4">
    <source>
        <dbReference type="Proteomes" id="UP001215280"/>
    </source>
</evidence>
<keyword evidence="2" id="KW-0812">Transmembrane</keyword>
<feature type="transmembrane region" description="Helical" evidence="2">
    <location>
        <begin position="103"/>
        <end position="124"/>
    </location>
</feature>
<organism evidence="3 4">
    <name type="scientific">Mycena maculata</name>
    <dbReference type="NCBI Taxonomy" id="230809"/>
    <lineage>
        <taxon>Eukaryota</taxon>
        <taxon>Fungi</taxon>
        <taxon>Dikarya</taxon>
        <taxon>Basidiomycota</taxon>
        <taxon>Agaricomycotina</taxon>
        <taxon>Agaricomycetes</taxon>
        <taxon>Agaricomycetidae</taxon>
        <taxon>Agaricales</taxon>
        <taxon>Marasmiineae</taxon>
        <taxon>Mycenaceae</taxon>
        <taxon>Mycena</taxon>
    </lineage>
</organism>
<feature type="compositionally biased region" description="Polar residues" evidence="1">
    <location>
        <begin position="1"/>
        <end position="14"/>
    </location>
</feature>
<gene>
    <name evidence="3" type="ORF">DFH07DRAFT_953966</name>
</gene>
<comment type="caution">
    <text evidence="3">The sequence shown here is derived from an EMBL/GenBank/DDBJ whole genome shotgun (WGS) entry which is preliminary data.</text>
</comment>
<proteinExistence type="predicted"/>
<dbReference type="EMBL" id="JARJLG010000024">
    <property type="protein sequence ID" value="KAJ7770126.1"/>
    <property type="molecule type" value="Genomic_DNA"/>
</dbReference>
<feature type="compositionally biased region" description="Low complexity" evidence="1">
    <location>
        <begin position="15"/>
        <end position="28"/>
    </location>
</feature>
<dbReference type="Proteomes" id="UP001215280">
    <property type="component" value="Unassembled WGS sequence"/>
</dbReference>
<feature type="compositionally biased region" description="Polar residues" evidence="1">
    <location>
        <begin position="29"/>
        <end position="42"/>
    </location>
</feature>
<sequence>MDSHTKPTNRTLPESSSSTISGSGSFQSHLSTTNSQQRLRATNSYAVPTKECTISSTSPVLSNPSSLTAALRALSPFPDMQISMQFQEHHSSSRSWNGLAFKWMAFVYCFLSFIFTTTALYKYLYLANTFHRPVKNELVSSPLGFLSTEQRLGRISPYLGRSQLDPYLLLGSPPADDMITACLWTTDGEDSLHSVVSWATRWTGPISLVMTTTQEPRSMAHQKLLERLTALKGHPPLSALSLHLVHVMNEQFPPSAYLNLARLFANSPTVLLFPANLSNVLSSNFYEALNSHIHHPVRKPVLVTNTITSAFSIPGLTPVILPQNYQLWCTERAFLASRASEWDDCLWQLWLEEYGLGNTNITIPLDTEDPVADAIGLTRLRNRLSGRYRVETCELAIKRLSTDTPRMSKSGKRRLQWVKNFCRQTENAMKNSGA</sequence>
<evidence type="ECO:0000256" key="1">
    <source>
        <dbReference type="SAM" id="MobiDB-lite"/>
    </source>
</evidence>
<keyword evidence="4" id="KW-1185">Reference proteome</keyword>
<protein>
    <submittedName>
        <fullName evidence="3">Uncharacterized protein</fullName>
    </submittedName>
</protein>
<keyword evidence="2" id="KW-0472">Membrane</keyword>
<name>A0AAD7NPJ6_9AGAR</name>
<evidence type="ECO:0000256" key="2">
    <source>
        <dbReference type="SAM" id="Phobius"/>
    </source>
</evidence>
<evidence type="ECO:0000313" key="3">
    <source>
        <dbReference type="EMBL" id="KAJ7770126.1"/>
    </source>
</evidence>
<feature type="region of interest" description="Disordered" evidence="1">
    <location>
        <begin position="1"/>
        <end position="42"/>
    </location>
</feature>
<dbReference type="AlphaFoldDB" id="A0AAD7NPJ6"/>
<reference evidence="3" key="1">
    <citation type="submission" date="2023-03" db="EMBL/GenBank/DDBJ databases">
        <title>Massive genome expansion in bonnet fungi (Mycena s.s.) driven by repeated elements and novel gene families across ecological guilds.</title>
        <authorList>
            <consortium name="Lawrence Berkeley National Laboratory"/>
            <person name="Harder C.B."/>
            <person name="Miyauchi S."/>
            <person name="Viragh M."/>
            <person name="Kuo A."/>
            <person name="Thoen E."/>
            <person name="Andreopoulos B."/>
            <person name="Lu D."/>
            <person name="Skrede I."/>
            <person name="Drula E."/>
            <person name="Henrissat B."/>
            <person name="Morin E."/>
            <person name="Kohler A."/>
            <person name="Barry K."/>
            <person name="LaButti K."/>
            <person name="Morin E."/>
            <person name="Salamov A."/>
            <person name="Lipzen A."/>
            <person name="Mereny Z."/>
            <person name="Hegedus B."/>
            <person name="Baldrian P."/>
            <person name="Stursova M."/>
            <person name="Weitz H."/>
            <person name="Taylor A."/>
            <person name="Grigoriev I.V."/>
            <person name="Nagy L.G."/>
            <person name="Martin F."/>
            <person name="Kauserud H."/>
        </authorList>
    </citation>
    <scope>NUCLEOTIDE SEQUENCE</scope>
    <source>
        <strain evidence="3">CBHHK188m</strain>
    </source>
</reference>